<evidence type="ECO:0000256" key="1">
    <source>
        <dbReference type="ARBA" id="ARBA00004651"/>
    </source>
</evidence>
<reference evidence="8 9" key="1">
    <citation type="submission" date="2018-06" db="EMBL/GenBank/DDBJ databases">
        <title>Thermoflavimicrobium daqus sp. nov., a thermophilic microbe isolated from Moutai-flavour Daqu.</title>
        <authorList>
            <person name="Wang X."/>
            <person name="Zhou H."/>
        </authorList>
    </citation>
    <scope>NUCLEOTIDE SEQUENCE [LARGE SCALE GENOMIC DNA]</scope>
    <source>
        <strain evidence="8 9">FBKL4.011</strain>
    </source>
</reference>
<keyword evidence="5 7" id="KW-1133">Transmembrane helix</keyword>
<sequence>MNKQQIGNLVLRLVLGIIFLVHGIAKFQTGLDNTAGWFQSIGLPGALAYIVAIMEVACGLAVIVGLATRWVSAGLTIILLGAIFTVKLSAGFTGTAGKTGYEFDLALLAISVYLTLVGSEGLSMDRWLLRGKKSEGVKENPSS</sequence>
<evidence type="ECO:0000256" key="7">
    <source>
        <dbReference type="SAM" id="Phobius"/>
    </source>
</evidence>
<keyword evidence="9" id="KW-1185">Reference proteome</keyword>
<feature type="transmembrane region" description="Helical" evidence="7">
    <location>
        <begin position="9"/>
        <end position="27"/>
    </location>
</feature>
<dbReference type="PANTHER" id="PTHR33452">
    <property type="entry name" value="OXIDOREDUCTASE CATD-RELATED"/>
    <property type="match status" value="1"/>
</dbReference>
<dbReference type="AlphaFoldDB" id="A0A364K1B5"/>
<evidence type="ECO:0000313" key="8">
    <source>
        <dbReference type="EMBL" id="RAL21405.1"/>
    </source>
</evidence>
<comment type="caution">
    <text evidence="8">The sequence shown here is derived from an EMBL/GenBank/DDBJ whole genome shotgun (WGS) entry which is preliminary data.</text>
</comment>
<feature type="transmembrane region" description="Helical" evidence="7">
    <location>
        <begin position="74"/>
        <end position="93"/>
    </location>
</feature>
<comment type="similarity">
    <text evidence="2">Belongs to the DoxX family.</text>
</comment>
<keyword evidence="6 7" id="KW-0472">Membrane</keyword>
<dbReference type="InterPro" id="IPR051907">
    <property type="entry name" value="DoxX-like_oxidoreductase"/>
</dbReference>
<keyword evidence="4 7" id="KW-0812">Transmembrane</keyword>
<dbReference type="RefSeq" id="WP_113660183.1">
    <property type="nucleotide sequence ID" value="NZ_KZ845676.1"/>
</dbReference>
<comment type="subcellular location">
    <subcellularLocation>
        <location evidence="1">Cell membrane</location>
        <topology evidence="1">Multi-pass membrane protein</topology>
    </subcellularLocation>
</comment>
<accession>A0A364K1B5</accession>
<dbReference type="Pfam" id="PF07681">
    <property type="entry name" value="DoxX"/>
    <property type="match status" value="1"/>
</dbReference>
<dbReference type="PANTHER" id="PTHR33452:SF1">
    <property type="entry name" value="INNER MEMBRANE PROTEIN YPHA-RELATED"/>
    <property type="match status" value="1"/>
</dbReference>
<evidence type="ECO:0000256" key="5">
    <source>
        <dbReference type="ARBA" id="ARBA00022989"/>
    </source>
</evidence>
<evidence type="ECO:0000256" key="4">
    <source>
        <dbReference type="ARBA" id="ARBA00022692"/>
    </source>
</evidence>
<feature type="transmembrane region" description="Helical" evidence="7">
    <location>
        <begin position="47"/>
        <end position="67"/>
    </location>
</feature>
<evidence type="ECO:0000256" key="2">
    <source>
        <dbReference type="ARBA" id="ARBA00006679"/>
    </source>
</evidence>
<dbReference type="Proteomes" id="UP000251213">
    <property type="component" value="Unassembled WGS sequence"/>
</dbReference>
<proteinExistence type="inferred from homology"/>
<organism evidence="8 9">
    <name type="scientific">Thermoflavimicrobium daqui</name>
    <dbReference type="NCBI Taxonomy" id="2137476"/>
    <lineage>
        <taxon>Bacteria</taxon>
        <taxon>Bacillati</taxon>
        <taxon>Bacillota</taxon>
        <taxon>Bacilli</taxon>
        <taxon>Bacillales</taxon>
        <taxon>Thermoactinomycetaceae</taxon>
        <taxon>Thermoflavimicrobium</taxon>
    </lineage>
</organism>
<dbReference type="OrthoDB" id="886570at2"/>
<reference evidence="8 9" key="2">
    <citation type="submission" date="2018-06" db="EMBL/GenBank/DDBJ databases">
        <authorList>
            <person name="Zhirakovskaya E."/>
        </authorList>
    </citation>
    <scope>NUCLEOTIDE SEQUENCE [LARGE SCALE GENOMIC DNA]</scope>
    <source>
        <strain evidence="8 9">FBKL4.011</strain>
    </source>
</reference>
<dbReference type="EMBL" id="QJKK01000014">
    <property type="protein sequence ID" value="RAL21405.1"/>
    <property type="molecule type" value="Genomic_DNA"/>
</dbReference>
<dbReference type="GO" id="GO:0005886">
    <property type="term" value="C:plasma membrane"/>
    <property type="evidence" value="ECO:0007669"/>
    <property type="project" value="UniProtKB-SubCell"/>
</dbReference>
<protein>
    <submittedName>
        <fullName evidence="8">Oxidoreductase</fullName>
    </submittedName>
</protein>
<feature type="transmembrane region" description="Helical" evidence="7">
    <location>
        <begin position="105"/>
        <end position="123"/>
    </location>
</feature>
<name>A0A364K1B5_9BACL</name>
<evidence type="ECO:0000256" key="3">
    <source>
        <dbReference type="ARBA" id="ARBA00022475"/>
    </source>
</evidence>
<keyword evidence="3" id="KW-1003">Cell membrane</keyword>
<gene>
    <name evidence="8" type="ORF">DL897_16275</name>
</gene>
<evidence type="ECO:0000313" key="9">
    <source>
        <dbReference type="Proteomes" id="UP000251213"/>
    </source>
</evidence>
<evidence type="ECO:0000256" key="6">
    <source>
        <dbReference type="ARBA" id="ARBA00023136"/>
    </source>
</evidence>
<dbReference type="InterPro" id="IPR032808">
    <property type="entry name" value="DoxX"/>
</dbReference>